<gene>
    <name evidence="1" type="ORF">HINF_LOCUS14734</name>
    <name evidence="2" type="ORF">HINF_LOCUS1645</name>
</gene>
<protein>
    <submittedName>
        <fullName evidence="2">Hypothetical_protein</fullName>
    </submittedName>
</protein>
<reference evidence="2 3" key="2">
    <citation type="submission" date="2024-07" db="EMBL/GenBank/DDBJ databases">
        <authorList>
            <person name="Akdeniz Z."/>
        </authorList>
    </citation>
    <scope>NUCLEOTIDE SEQUENCE [LARGE SCALE GENOMIC DNA]</scope>
</reference>
<proteinExistence type="predicted"/>
<evidence type="ECO:0000313" key="3">
    <source>
        <dbReference type="Proteomes" id="UP001642409"/>
    </source>
</evidence>
<dbReference type="AlphaFoldDB" id="A0AA86NWE6"/>
<dbReference type="EMBL" id="CATOUU010000380">
    <property type="protein sequence ID" value="CAI9927089.1"/>
    <property type="molecule type" value="Genomic_DNA"/>
</dbReference>
<dbReference type="Proteomes" id="UP001642409">
    <property type="component" value="Unassembled WGS sequence"/>
</dbReference>
<accession>A0AA86NWE6</accession>
<reference evidence="1" key="1">
    <citation type="submission" date="2023-06" db="EMBL/GenBank/DDBJ databases">
        <authorList>
            <person name="Kurt Z."/>
        </authorList>
    </citation>
    <scope>NUCLEOTIDE SEQUENCE</scope>
</reference>
<sequence>MFLTVIDDLPDDQIKVTKFTKVIKSKLLISTPQQKCIQNVSSEIDYKRNSTSLTIKVMQQQINFVQVLRERSRLHNGRTELQSSTKRTIQNKIKIQFQILNQKEEQTIKTKFYYKLFNSVKSNCAQYKASFEVGIE</sequence>
<organism evidence="1">
    <name type="scientific">Hexamita inflata</name>
    <dbReference type="NCBI Taxonomy" id="28002"/>
    <lineage>
        <taxon>Eukaryota</taxon>
        <taxon>Metamonada</taxon>
        <taxon>Diplomonadida</taxon>
        <taxon>Hexamitidae</taxon>
        <taxon>Hexamitinae</taxon>
        <taxon>Hexamita</taxon>
    </lineage>
</organism>
<name>A0AA86NWE6_9EUKA</name>
<keyword evidence="3" id="KW-1185">Reference proteome</keyword>
<evidence type="ECO:0000313" key="1">
    <source>
        <dbReference type="EMBL" id="CAI9927089.1"/>
    </source>
</evidence>
<evidence type="ECO:0000313" key="2">
    <source>
        <dbReference type="EMBL" id="CAL5971918.1"/>
    </source>
</evidence>
<comment type="caution">
    <text evidence="1">The sequence shown here is derived from an EMBL/GenBank/DDBJ whole genome shotgun (WGS) entry which is preliminary data.</text>
</comment>
<dbReference type="EMBL" id="CAXDID020000003">
    <property type="protein sequence ID" value="CAL5971918.1"/>
    <property type="molecule type" value="Genomic_DNA"/>
</dbReference>